<reference evidence="7" key="1">
    <citation type="submission" date="2023-06" db="EMBL/GenBank/DDBJ databases">
        <title>Black Yeasts Isolated from many extreme environments.</title>
        <authorList>
            <person name="Coleine C."/>
            <person name="Stajich J.E."/>
            <person name="Selbmann L."/>
        </authorList>
    </citation>
    <scope>NUCLEOTIDE SEQUENCE</scope>
    <source>
        <strain evidence="7">CCFEE 5200</strain>
    </source>
</reference>
<evidence type="ECO:0000256" key="1">
    <source>
        <dbReference type="ARBA" id="ARBA00004141"/>
    </source>
</evidence>
<evidence type="ECO:0000313" key="8">
    <source>
        <dbReference type="Proteomes" id="UP001175353"/>
    </source>
</evidence>
<feature type="transmembrane region" description="Helical" evidence="6">
    <location>
        <begin position="148"/>
        <end position="167"/>
    </location>
</feature>
<feature type="compositionally biased region" description="Low complexity" evidence="5">
    <location>
        <begin position="25"/>
        <end position="37"/>
    </location>
</feature>
<comment type="subcellular location">
    <subcellularLocation>
        <location evidence="1">Membrane</location>
        <topology evidence="1">Multi-pass membrane protein</topology>
    </subcellularLocation>
</comment>
<gene>
    <name evidence="7" type="ORF">LTR91_021329</name>
</gene>
<evidence type="ECO:0000256" key="3">
    <source>
        <dbReference type="ARBA" id="ARBA00022989"/>
    </source>
</evidence>
<evidence type="ECO:0000256" key="4">
    <source>
        <dbReference type="ARBA" id="ARBA00023136"/>
    </source>
</evidence>
<feature type="transmembrane region" description="Helical" evidence="6">
    <location>
        <begin position="119"/>
        <end position="136"/>
    </location>
</feature>
<sequence>MATNFEPYQSSPDESDRVESPPTISSPSQPRISNSSIADPWAAARAQRLPSPSRYTDDDDETTPALADAGGYQDIESQRFRNDYIGPTALAGTGPPPNNASLGNVFETSLGIPLGYEALIAYLLLPPAGGMVLLLFEHKSDYVRFHAWQSALLFSALFLVHIIFSWTKIWSREKAASGLPAPRVEAYTGRDSVAIRHKQVAQSGLPPGDGRVEDLA</sequence>
<keyword evidence="3 6" id="KW-1133">Transmembrane helix</keyword>
<dbReference type="AlphaFoldDB" id="A0AAN6HAD5"/>
<dbReference type="Proteomes" id="UP001175353">
    <property type="component" value="Unassembled WGS sequence"/>
</dbReference>
<keyword evidence="2 6" id="KW-0812">Transmembrane</keyword>
<dbReference type="PANTHER" id="PTHR36460">
    <property type="entry name" value="UPF0132 DOMAIN PROTEIN (AFU_ORTHOLOGUE AFUA_3G10255)"/>
    <property type="match status" value="1"/>
</dbReference>
<evidence type="ECO:0000256" key="5">
    <source>
        <dbReference type="SAM" id="MobiDB-lite"/>
    </source>
</evidence>
<evidence type="ECO:0000256" key="2">
    <source>
        <dbReference type="ARBA" id="ARBA00022692"/>
    </source>
</evidence>
<dbReference type="GO" id="GO:0016020">
    <property type="term" value="C:membrane"/>
    <property type="evidence" value="ECO:0007669"/>
    <property type="project" value="UniProtKB-SubCell"/>
</dbReference>
<accession>A0AAN6HAD5</accession>
<protein>
    <submittedName>
        <fullName evidence="7">Uncharacterized protein</fullName>
    </submittedName>
</protein>
<evidence type="ECO:0000256" key="6">
    <source>
        <dbReference type="SAM" id="Phobius"/>
    </source>
</evidence>
<organism evidence="7 8">
    <name type="scientific">Friedmanniomyces endolithicus</name>
    <dbReference type="NCBI Taxonomy" id="329885"/>
    <lineage>
        <taxon>Eukaryota</taxon>
        <taxon>Fungi</taxon>
        <taxon>Dikarya</taxon>
        <taxon>Ascomycota</taxon>
        <taxon>Pezizomycotina</taxon>
        <taxon>Dothideomycetes</taxon>
        <taxon>Dothideomycetidae</taxon>
        <taxon>Mycosphaerellales</taxon>
        <taxon>Teratosphaeriaceae</taxon>
        <taxon>Friedmanniomyces</taxon>
    </lineage>
</organism>
<dbReference type="PANTHER" id="PTHR36460:SF1">
    <property type="entry name" value="UPF0132 DOMAIN PROTEIN (AFU_ORTHOLOGUE AFUA_3G10255)"/>
    <property type="match status" value="1"/>
</dbReference>
<feature type="compositionally biased region" description="Polar residues" evidence="5">
    <location>
        <begin position="1"/>
        <end position="12"/>
    </location>
</feature>
<name>A0AAN6HAD5_9PEZI</name>
<feature type="region of interest" description="Disordered" evidence="5">
    <location>
        <begin position="1"/>
        <end position="72"/>
    </location>
</feature>
<dbReference type="EMBL" id="JAUJLE010000377">
    <property type="protein sequence ID" value="KAK0958456.1"/>
    <property type="molecule type" value="Genomic_DNA"/>
</dbReference>
<comment type="caution">
    <text evidence="7">The sequence shown here is derived from an EMBL/GenBank/DDBJ whole genome shotgun (WGS) entry which is preliminary data.</text>
</comment>
<keyword evidence="4 6" id="KW-0472">Membrane</keyword>
<proteinExistence type="predicted"/>
<keyword evidence="8" id="KW-1185">Reference proteome</keyword>
<evidence type="ECO:0000313" key="7">
    <source>
        <dbReference type="EMBL" id="KAK0958456.1"/>
    </source>
</evidence>